<gene>
    <name evidence="2" type="ORF">C5O23_06340</name>
</gene>
<organism evidence="2 3">
    <name type="scientific">Duncaniella muris</name>
    <dbReference type="NCBI Taxonomy" id="2094150"/>
    <lineage>
        <taxon>Bacteria</taxon>
        <taxon>Pseudomonadati</taxon>
        <taxon>Bacteroidota</taxon>
        <taxon>Bacteroidia</taxon>
        <taxon>Bacteroidales</taxon>
        <taxon>Muribaculaceae</taxon>
        <taxon>Duncaniella</taxon>
    </lineage>
</organism>
<dbReference type="AlphaFoldDB" id="A0A2V1IQ52"/>
<evidence type="ECO:0000313" key="2">
    <source>
        <dbReference type="EMBL" id="PWB02457.1"/>
    </source>
</evidence>
<reference evidence="3" key="1">
    <citation type="submission" date="2018-02" db="EMBL/GenBank/DDBJ databases">
        <authorList>
            <person name="Clavel T."/>
            <person name="Strowig T."/>
        </authorList>
    </citation>
    <scope>NUCLEOTIDE SEQUENCE [LARGE SCALE GENOMIC DNA]</scope>
    <source>
        <strain evidence="3">DSM 103720</strain>
    </source>
</reference>
<dbReference type="EMBL" id="PUEC01000012">
    <property type="protein sequence ID" value="PWB02457.1"/>
    <property type="molecule type" value="Genomic_DNA"/>
</dbReference>
<keyword evidence="3" id="KW-1185">Reference proteome</keyword>
<dbReference type="Proteomes" id="UP000244905">
    <property type="component" value="Unassembled WGS sequence"/>
</dbReference>
<feature type="transmembrane region" description="Helical" evidence="1">
    <location>
        <begin position="224"/>
        <end position="245"/>
    </location>
</feature>
<proteinExistence type="predicted"/>
<keyword evidence="1" id="KW-1133">Transmembrane helix</keyword>
<feature type="transmembrane region" description="Helical" evidence="1">
    <location>
        <begin position="257"/>
        <end position="275"/>
    </location>
</feature>
<comment type="caution">
    <text evidence="2">The sequence shown here is derived from an EMBL/GenBank/DDBJ whole genome shotgun (WGS) entry which is preliminary data.</text>
</comment>
<feature type="transmembrane region" description="Helical" evidence="1">
    <location>
        <begin position="59"/>
        <end position="80"/>
    </location>
</feature>
<evidence type="ECO:0000313" key="3">
    <source>
        <dbReference type="Proteomes" id="UP000244905"/>
    </source>
</evidence>
<keyword evidence="1" id="KW-0472">Membrane</keyword>
<dbReference type="GeneID" id="82525961"/>
<protein>
    <submittedName>
        <fullName evidence="2">Uncharacterized protein</fullName>
    </submittedName>
</protein>
<accession>A0A2V1IQ52</accession>
<sequence>MTRKELTFTRIIRSRGMGVLIGLAAVFMTLQAQFAGKIAHIGDFRTVAFPTPSAWLPEGSISMWANIIVVLATGAVMIIINRHFNLLRTTSAFFAAYFVFVTACTPAVMGQLGASSLLALIMMGAVWLIFSIYNQRISSRRVFLAFFLIGLGQLTEYTFALYIPVFIAALGQMRVFTFKKILAAILGNITPAWITWGLGLIPEPEIPQFCFTPPSMLLADGADWPMLSAAALTLLAGFVFGNLNLIKIIGFNAQARAYNGVLTLLSIATGIFAIVNFTNLPLYITLLNACVAFQVGHFFRFTVMRRGYIAVVVLMAAYFGIYMWGMLS</sequence>
<keyword evidence="1" id="KW-0812">Transmembrane</keyword>
<feature type="transmembrane region" description="Helical" evidence="1">
    <location>
        <begin position="115"/>
        <end position="133"/>
    </location>
</feature>
<name>A0A2V1IQ52_9BACT</name>
<feature type="transmembrane region" description="Helical" evidence="1">
    <location>
        <begin position="281"/>
        <end position="301"/>
    </location>
</feature>
<dbReference type="RefSeq" id="WP_107032114.1">
    <property type="nucleotide sequence ID" value="NZ_CAJSYL010000001.1"/>
</dbReference>
<feature type="transmembrane region" description="Helical" evidence="1">
    <location>
        <begin position="92"/>
        <end position="109"/>
    </location>
</feature>
<feature type="transmembrane region" description="Helical" evidence="1">
    <location>
        <begin position="308"/>
        <end position="327"/>
    </location>
</feature>
<feature type="transmembrane region" description="Helical" evidence="1">
    <location>
        <begin position="145"/>
        <end position="170"/>
    </location>
</feature>
<evidence type="ECO:0000256" key="1">
    <source>
        <dbReference type="SAM" id="Phobius"/>
    </source>
</evidence>